<dbReference type="NCBIfam" id="TIGR00412">
    <property type="entry name" value="redox_disulf_2"/>
    <property type="match status" value="1"/>
</dbReference>
<dbReference type="AlphaFoldDB" id="A0A0W8FIQ3"/>
<sequence>MVKVEVLGTGCAKCRRQVKNVEAAIRDTGIDVELVKIDDIAEIMERGVLLTPALAIDGEIRVSGRVADVAEIKAMLQGA</sequence>
<reference evidence="2" key="1">
    <citation type="journal article" date="2015" name="Proc. Natl. Acad. Sci. U.S.A.">
        <title>Networks of energetic and metabolic interactions define dynamics in microbial communities.</title>
        <authorList>
            <person name="Embree M."/>
            <person name="Liu J.K."/>
            <person name="Al-Bassam M.M."/>
            <person name="Zengler K."/>
        </authorList>
    </citation>
    <scope>NUCLEOTIDE SEQUENCE</scope>
</reference>
<evidence type="ECO:0000313" key="2">
    <source>
        <dbReference type="EMBL" id="KUG20763.1"/>
    </source>
</evidence>
<proteinExistence type="predicted"/>
<dbReference type="InterPro" id="IPR012336">
    <property type="entry name" value="Thioredoxin-like_fold"/>
</dbReference>
<dbReference type="SUPFAM" id="SSF52833">
    <property type="entry name" value="Thioredoxin-like"/>
    <property type="match status" value="1"/>
</dbReference>
<feature type="domain" description="Thioredoxin-like fold" evidence="1">
    <location>
        <begin position="3"/>
        <end position="77"/>
    </location>
</feature>
<name>A0A0W8FIQ3_9ZZZZ</name>
<dbReference type="Pfam" id="PF13192">
    <property type="entry name" value="Thioredoxin_3"/>
    <property type="match status" value="1"/>
</dbReference>
<accession>A0A0W8FIQ3</accession>
<gene>
    <name evidence="2" type="ORF">ASZ90_009489</name>
</gene>
<dbReference type="PANTHER" id="PTHR36450">
    <property type="entry name" value="THIOREDOXIN"/>
    <property type="match status" value="1"/>
</dbReference>
<dbReference type="EMBL" id="LNQE01001145">
    <property type="protein sequence ID" value="KUG20763.1"/>
    <property type="molecule type" value="Genomic_DNA"/>
</dbReference>
<dbReference type="InterPro" id="IPR036249">
    <property type="entry name" value="Thioredoxin-like_sf"/>
</dbReference>
<dbReference type="InterPro" id="IPR005243">
    <property type="entry name" value="THIRX-like_proc"/>
</dbReference>
<protein>
    <submittedName>
        <fullName evidence="2">Redox-active disulfide protein 2</fullName>
    </submittedName>
</protein>
<dbReference type="PIRSF" id="PIRSF037031">
    <property type="entry name" value="Redox_disulphide_2"/>
    <property type="match status" value="1"/>
</dbReference>
<evidence type="ECO:0000259" key="1">
    <source>
        <dbReference type="Pfam" id="PF13192"/>
    </source>
</evidence>
<organism evidence="2">
    <name type="scientific">hydrocarbon metagenome</name>
    <dbReference type="NCBI Taxonomy" id="938273"/>
    <lineage>
        <taxon>unclassified sequences</taxon>
        <taxon>metagenomes</taxon>
        <taxon>ecological metagenomes</taxon>
    </lineage>
</organism>
<dbReference type="Gene3D" id="3.40.30.10">
    <property type="entry name" value="Glutaredoxin"/>
    <property type="match status" value="1"/>
</dbReference>
<dbReference type="PANTHER" id="PTHR36450:SF1">
    <property type="entry name" value="THIOREDOXIN"/>
    <property type="match status" value="1"/>
</dbReference>
<comment type="caution">
    <text evidence="2">The sequence shown here is derived from an EMBL/GenBank/DDBJ whole genome shotgun (WGS) entry which is preliminary data.</text>
</comment>